<dbReference type="Gene3D" id="1.10.30.50">
    <property type="match status" value="1"/>
</dbReference>
<dbReference type="GO" id="GO:0005829">
    <property type="term" value="C:cytosol"/>
    <property type="evidence" value="ECO:0007669"/>
    <property type="project" value="TreeGrafter"/>
</dbReference>
<keyword evidence="6" id="KW-0255">Endonuclease</keyword>
<gene>
    <name evidence="6" type="ORF">GV832_09975</name>
</gene>
<comment type="similarity">
    <text evidence="3">Belongs to the HNH nuclease family.</text>
</comment>
<dbReference type="CDD" id="cd00085">
    <property type="entry name" value="HNHc"/>
    <property type="match status" value="1"/>
</dbReference>
<keyword evidence="7" id="KW-1185">Reference proteome</keyword>
<organism evidence="6 7">
    <name type="scientific">Stagnihabitans tardus</name>
    <dbReference type="NCBI Taxonomy" id="2699202"/>
    <lineage>
        <taxon>Bacteria</taxon>
        <taxon>Pseudomonadati</taxon>
        <taxon>Pseudomonadota</taxon>
        <taxon>Alphaproteobacteria</taxon>
        <taxon>Rhodobacterales</taxon>
        <taxon>Paracoccaceae</taxon>
        <taxon>Stagnihabitans</taxon>
    </lineage>
</organism>
<reference evidence="6" key="1">
    <citation type="submission" date="2020-01" db="EMBL/GenBank/DDBJ databases">
        <authorList>
            <person name="Chen W.-M."/>
        </authorList>
    </citation>
    <scope>NUCLEOTIDE SEQUENCE</scope>
    <source>
        <strain evidence="6">CYK-10</strain>
    </source>
</reference>
<proteinExistence type="inferred from homology"/>
<dbReference type="InterPro" id="IPR003615">
    <property type="entry name" value="HNH_nuc"/>
</dbReference>
<name>A0AAE5BSI9_9RHOB</name>
<dbReference type="Proteomes" id="UP001193501">
    <property type="component" value="Unassembled WGS sequence"/>
</dbReference>
<keyword evidence="1" id="KW-0540">Nuclease</keyword>
<dbReference type="PANTHER" id="PTHR41286">
    <property type="entry name" value="HNH NUCLEASE YAJD-RELATED"/>
    <property type="match status" value="1"/>
</dbReference>
<dbReference type="InterPro" id="IPR002711">
    <property type="entry name" value="HNH"/>
</dbReference>
<dbReference type="GO" id="GO:0004519">
    <property type="term" value="F:endonuclease activity"/>
    <property type="evidence" value="ECO:0007669"/>
    <property type="project" value="UniProtKB-KW"/>
</dbReference>
<dbReference type="RefSeq" id="WP_168774713.1">
    <property type="nucleotide sequence ID" value="NZ_JAABNR010000008.1"/>
</dbReference>
<dbReference type="SUPFAM" id="SSF161229">
    <property type="entry name" value="E6 C-terminal domain-like"/>
    <property type="match status" value="1"/>
</dbReference>
<dbReference type="GO" id="GO:0016787">
    <property type="term" value="F:hydrolase activity"/>
    <property type="evidence" value="ECO:0007669"/>
    <property type="project" value="UniProtKB-KW"/>
</dbReference>
<evidence type="ECO:0000313" key="6">
    <source>
        <dbReference type="EMBL" id="NBZ87905.1"/>
    </source>
</evidence>
<sequence>MPTKAPRLCPCGKVIPSGERCTCERKAETARKAIYDRNRPSSSARGYTGAWDKAKRAFLAKHKHCVRCGKDADTVDHIKPHRQDRELFWDRANWQALCASCHNSTKQREERKGG</sequence>
<keyword evidence="2" id="KW-0378">Hydrolase</keyword>
<comment type="caution">
    <text evidence="6">The sequence shown here is derived from an EMBL/GenBank/DDBJ whole genome shotgun (WGS) entry which is preliminary data.</text>
</comment>
<dbReference type="GO" id="GO:0008270">
    <property type="term" value="F:zinc ion binding"/>
    <property type="evidence" value="ECO:0007669"/>
    <property type="project" value="InterPro"/>
</dbReference>
<evidence type="ECO:0000313" key="7">
    <source>
        <dbReference type="Proteomes" id="UP001193501"/>
    </source>
</evidence>
<feature type="domain" description="HNH nuclease" evidence="5">
    <location>
        <begin position="53"/>
        <end position="103"/>
    </location>
</feature>
<dbReference type="AlphaFoldDB" id="A0AAE5BSI9"/>
<evidence type="ECO:0000259" key="5">
    <source>
        <dbReference type="SMART" id="SM00507"/>
    </source>
</evidence>
<dbReference type="PANTHER" id="PTHR41286:SF1">
    <property type="entry name" value="HNH NUCLEASE YAJD-RELATED"/>
    <property type="match status" value="1"/>
</dbReference>
<evidence type="ECO:0000256" key="3">
    <source>
        <dbReference type="ARBA" id="ARBA00038412"/>
    </source>
</evidence>
<protein>
    <recommendedName>
        <fullName evidence="4">Putative HNH nuclease YajD</fullName>
    </recommendedName>
</protein>
<dbReference type="EMBL" id="JAABNR010000008">
    <property type="protein sequence ID" value="NBZ87905.1"/>
    <property type="molecule type" value="Genomic_DNA"/>
</dbReference>
<dbReference type="GO" id="GO:0003676">
    <property type="term" value="F:nucleic acid binding"/>
    <property type="evidence" value="ECO:0007669"/>
    <property type="project" value="InterPro"/>
</dbReference>
<accession>A0AAE5BSI9</accession>
<evidence type="ECO:0000256" key="4">
    <source>
        <dbReference type="ARBA" id="ARBA00040194"/>
    </source>
</evidence>
<dbReference type="Pfam" id="PF01844">
    <property type="entry name" value="HNH"/>
    <property type="match status" value="1"/>
</dbReference>
<evidence type="ECO:0000256" key="1">
    <source>
        <dbReference type="ARBA" id="ARBA00022722"/>
    </source>
</evidence>
<dbReference type="InterPro" id="IPR038575">
    <property type="entry name" value="E6_sf"/>
</dbReference>
<dbReference type="SMART" id="SM00507">
    <property type="entry name" value="HNHc"/>
    <property type="match status" value="1"/>
</dbReference>
<evidence type="ECO:0000256" key="2">
    <source>
        <dbReference type="ARBA" id="ARBA00022801"/>
    </source>
</evidence>